<organism evidence="4 5">
    <name type="scientific">Microbacterium lacticum</name>
    <dbReference type="NCBI Taxonomy" id="33885"/>
    <lineage>
        <taxon>Bacteria</taxon>
        <taxon>Bacillati</taxon>
        <taxon>Actinomycetota</taxon>
        <taxon>Actinomycetes</taxon>
        <taxon>Micrococcales</taxon>
        <taxon>Microbacteriaceae</taxon>
        <taxon>Microbacterium</taxon>
    </lineage>
</organism>
<dbReference type="PANTHER" id="PTHR37461">
    <property type="entry name" value="ANTI-SIGMA-K FACTOR RSKA"/>
    <property type="match status" value="1"/>
</dbReference>
<feature type="compositionally biased region" description="Low complexity" evidence="1">
    <location>
        <begin position="127"/>
        <end position="136"/>
    </location>
</feature>
<comment type="caution">
    <text evidence="4">The sequence shown here is derived from an EMBL/GenBank/DDBJ whole genome shotgun (WGS) entry which is preliminary data.</text>
</comment>
<dbReference type="OrthoDB" id="153510at2"/>
<evidence type="ECO:0000313" key="5">
    <source>
        <dbReference type="Proteomes" id="UP000319804"/>
    </source>
</evidence>
<accession>A0A4Y3UM58</accession>
<dbReference type="RefSeq" id="WP_141380505.1">
    <property type="nucleotide sequence ID" value="NZ_BJNA01000024.1"/>
</dbReference>
<gene>
    <name evidence="4" type="ORF">FHX68_1328</name>
</gene>
<dbReference type="AlphaFoldDB" id="A0A4Y3UM58"/>
<dbReference type="Pfam" id="PF10099">
    <property type="entry name" value="RskA_C"/>
    <property type="match status" value="1"/>
</dbReference>
<dbReference type="GO" id="GO:0005886">
    <property type="term" value="C:plasma membrane"/>
    <property type="evidence" value="ECO:0007669"/>
    <property type="project" value="InterPro"/>
</dbReference>
<proteinExistence type="predicted"/>
<keyword evidence="2" id="KW-1133">Transmembrane helix</keyword>
<keyword evidence="2" id="KW-0812">Transmembrane</keyword>
<keyword evidence="2" id="KW-0472">Membrane</keyword>
<feature type="transmembrane region" description="Helical" evidence="2">
    <location>
        <begin position="164"/>
        <end position="185"/>
    </location>
</feature>
<protein>
    <submittedName>
        <fullName evidence="4">Anti-sigma-K factor rskA</fullName>
    </submittedName>
</protein>
<dbReference type="InterPro" id="IPR051474">
    <property type="entry name" value="Anti-sigma-K/W_factor"/>
</dbReference>
<dbReference type="EMBL" id="VFPS01000002">
    <property type="protein sequence ID" value="TQM98632.1"/>
    <property type="molecule type" value="Genomic_DNA"/>
</dbReference>
<dbReference type="PANTHER" id="PTHR37461:SF1">
    <property type="entry name" value="ANTI-SIGMA-K FACTOR RSKA"/>
    <property type="match status" value="1"/>
</dbReference>
<name>A0A4Y3UM58_9MICO</name>
<sequence>MNVHEFAELSAGHAVAALSPEDEQAYQDALAAHPEWRGIVEADAETAAALAEGAAPVSPPLGARSALLRAIAVEPAGAAPGVEPLGAVDATSRQPADAEATVAMDAVASVPAEVSEVDEPGEDAEAAEPAGPAEPAEPAPRTEPVSPPTEVVQAVQRRNWSRGVFALVASIALLVGIGWGTGAIADLWRTPTAVTALEQIEAAPDAAAAQTDFGGGTATVHWSPSVGKVVLVAEGLPTLPSDRTFELWYVRGDAPISAGTFAADGTAATAELAGTMEPGDTIAVTVEPAGGAPGGAPTTDPLFAIPTA</sequence>
<dbReference type="GO" id="GO:0016989">
    <property type="term" value="F:sigma factor antagonist activity"/>
    <property type="evidence" value="ECO:0007669"/>
    <property type="project" value="TreeGrafter"/>
</dbReference>
<dbReference type="Proteomes" id="UP000319804">
    <property type="component" value="Unassembled WGS sequence"/>
</dbReference>
<dbReference type="InterPro" id="IPR018764">
    <property type="entry name" value="RskA_C"/>
</dbReference>
<evidence type="ECO:0000313" key="4">
    <source>
        <dbReference type="EMBL" id="TQM98632.1"/>
    </source>
</evidence>
<feature type="domain" description="Anti-sigma K factor RskA C-terminal" evidence="3">
    <location>
        <begin position="167"/>
        <end position="301"/>
    </location>
</feature>
<evidence type="ECO:0000259" key="3">
    <source>
        <dbReference type="Pfam" id="PF10099"/>
    </source>
</evidence>
<dbReference type="GO" id="GO:0006417">
    <property type="term" value="P:regulation of translation"/>
    <property type="evidence" value="ECO:0007669"/>
    <property type="project" value="TreeGrafter"/>
</dbReference>
<evidence type="ECO:0000256" key="1">
    <source>
        <dbReference type="SAM" id="MobiDB-lite"/>
    </source>
</evidence>
<feature type="region of interest" description="Disordered" evidence="1">
    <location>
        <begin position="112"/>
        <end position="150"/>
    </location>
</feature>
<keyword evidence="5" id="KW-1185">Reference proteome</keyword>
<feature type="compositionally biased region" description="Acidic residues" evidence="1">
    <location>
        <begin position="115"/>
        <end position="126"/>
    </location>
</feature>
<evidence type="ECO:0000256" key="2">
    <source>
        <dbReference type="SAM" id="Phobius"/>
    </source>
</evidence>
<reference evidence="4 5" key="1">
    <citation type="submission" date="2019-06" db="EMBL/GenBank/DDBJ databases">
        <title>Sequencing the genomes of 1000 actinobacteria strains.</title>
        <authorList>
            <person name="Klenk H.-P."/>
        </authorList>
    </citation>
    <scope>NUCLEOTIDE SEQUENCE [LARGE SCALE GENOMIC DNA]</scope>
    <source>
        <strain evidence="4 5">DSM 20427</strain>
    </source>
</reference>